<feature type="transmembrane region" description="Helical" evidence="10">
    <location>
        <begin position="6"/>
        <end position="24"/>
    </location>
</feature>
<evidence type="ECO:0000256" key="3">
    <source>
        <dbReference type="ARBA" id="ARBA00022679"/>
    </source>
</evidence>
<evidence type="ECO:0000256" key="10">
    <source>
        <dbReference type="HAMAP-Rule" id="MF_01043"/>
    </source>
</evidence>
<dbReference type="GO" id="GO:0008654">
    <property type="term" value="P:phospholipid biosynthetic process"/>
    <property type="evidence" value="ECO:0007669"/>
    <property type="project" value="UniProtKB-UniRule"/>
</dbReference>
<accession>A0A3G2R887</accession>
<evidence type="ECO:0000313" key="11">
    <source>
        <dbReference type="EMBL" id="AYO31702.1"/>
    </source>
</evidence>
<comment type="subcellular location">
    <subcellularLocation>
        <location evidence="10">Cell membrane</location>
        <topology evidence="10">Multi-pass membrane protein</topology>
    </subcellularLocation>
</comment>
<dbReference type="Pfam" id="PF02660">
    <property type="entry name" value="G3P_acyltransf"/>
    <property type="match status" value="1"/>
</dbReference>
<keyword evidence="6 10" id="KW-0443">Lipid metabolism</keyword>
<keyword evidence="7 10" id="KW-0472">Membrane</keyword>
<dbReference type="UniPathway" id="UPA00085"/>
<dbReference type="PANTHER" id="PTHR30309">
    <property type="entry name" value="INNER MEMBRANE PROTEIN YGIH"/>
    <property type="match status" value="1"/>
</dbReference>
<keyword evidence="1 10" id="KW-1003">Cell membrane</keyword>
<dbReference type="InterPro" id="IPR003811">
    <property type="entry name" value="G3P_acylTferase_PlsY"/>
</dbReference>
<comment type="catalytic activity">
    <reaction evidence="10">
        <text>an acyl phosphate + sn-glycerol 3-phosphate = a 1-acyl-sn-glycero-3-phosphate + phosphate</text>
        <dbReference type="Rhea" id="RHEA:34075"/>
        <dbReference type="ChEBI" id="CHEBI:43474"/>
        <dbReference type="ChEBI" id="CHEBI:57597"/>
        <dbReference type="ChEBI" id="CHEBI:57970"/>
        <dbReference type="ChEBI" id="CHEBI:59918"/>
        <dbReference type="EC" id="2.3.1.275"/>
    </reaction>
</comment>
<dbReference type="GO" id="GO:0005886">
    <property type="term" value="C:plasma membrane"/>
    <property type="evidence" value="ECO:0007669"/>
    <property type="project" value="UniProtKB-SubCell"/>
</dbReference>
<dbReference type="GO" id="GO:0043772">
    <property type="term" value="F:acyl-phosphate glycerol-3-phosphate acyltransferase activity"/>
    <property type="evidence" value="ECO:0007669"/>
    <property type="project" value="UniProtKB-UniRule"/>
</dbReference>
<keyword evidence="8 10" id="KW-0594">Phospholipid biosynthesis</keyword>
<organism evidence="11 12">
    <name type="scientific">Biomaibacter acetigenes</name>
    <dbReference type="NCBI Taxonomy" id="2316383"/>
    <lineage>
        <taxon>Bacteria</taxon>
        <taxon>Bacillati</taxon>
        <taxon>Bacillota</taxon>
        <taxon>Clostridia</taxon>
        <taxon>Thermosediminibacterales</taxon>
        <taxon>Tepidanaerobacteraceae</taxon>
        <taxon>Biomaibacter</taxon>
    </lineage>
</organism>
<evidence type="ECO:0000256" key="7">
    <source>
        <dbReference type="ARBA" id="ARBA00023136"/>
    </source>
</evidence>
<name>A0A3G2R887_9FIRM</name>
<dbReference type="NCBIfam" id="TIGR00023">
    <property type="entry name" value="glycerol-3-phosphate 1-O-acyltransferase PlsY"/>
    <property type="match status" value="1"/>
</dbReference>
<keyword evidence="9 10" id="KW-1208">Phospholipid metabolism</keyword>
<evidence type="ECO:0000256" key="9">
    <source>
        <dbReference type="ARBA" id="ARBA00023264"/>
    </source>
</evidence>
<protein>
    <recommendedName>
        <fullName evidence="10">Glycerol-3-phosphate acyltransferase</fullName>
    </recommendedName>
    <alternativeName>
        <fullName evidence="10">Acyl-PO4 G3P acyltransferase</fullName>
    </alternativeName>
    <alternativeName>
        <fullName evidence="10">Acyl-phosphate--glycerol-3-phosphate acyltransferase</fullName>
    </alternativeName>
    <alternativeName>
        <fullName evidence="10">G3P acyltransferase</fullName>
        <shortName evidence="10">GPAT</shortName>
        <ecNumber evidence="10">2.3.1.275</ecNumber>
    </alternativeName>
    <alternativeName>
        <fullName evidence="10">Lysophosphatidic acid synthase</fullName>
        <shortName evidence="10">LPA synthase</shortName>
    </alternativeName>
</protein>
<comment type="similarity">
    <text evidence="10">Belongs to the PlsY family.</text>
</comment>
<sequence length="199" mass="21344">MAKYIISLIASYFIGSISTAYLVSKNIYKVDIRQYGSKNPGSTNVLRVLGAKPAAVVFIMDLLKGLLVVLLARYIGGENLALLCGLAVVVGHDWSVFLKFNGGKGIATSLGVVLGISPAVALWVLIAGVVVIILFRFVSLGSITGAVLFPILLIIFNYPAKFLYFGLALAAMGVWRHRSNIKRLISGTENKIGRKSKTG</sequence>
<dbReference type="EC" id="2.3.1.275" evidence="10"/>
<evidence type="ECO:0000256" key="4">
    <source>
        <dbReference type="ARBA" id="ARBA00022692"/>
    </source>
</evidence>
<keyword evidence="2 10" id="KW-0444">Lipid biosynthesis</keyword>
<dbReference type="SMART" id="SM01207">
    <property type="entry name" value="G3P_acyltransf"/>
    <property type="match status" value="1"/>
</dbReference>
<keyword evidence="3 10" id="KW-0808">Transferase</keyword>
<comment type="function">
    <text evidence="10">Catalyzes the transfer of an acyl group from acyl-phosphate (acyl-PO(4)) to glycerol-3-phosphate (G3P) to form lysophosphatidic acid (LPA). This enzyme utilizes acyl-phosphate as fatty acyl donor, but not acyl-CoA or acyl-ACP.</text>
</comment>
<keyword evidence="11" id="KW-0012">Acyltransferase</keyword>
<keyword evidence="4 10" id="KW-0812">Transmembrane</keyword>
<evidence type="ECO:0000256" key="6">
    <source>
        <dbReference type="ARBA" id="ARBA00023098"/>
    </source>
</evidence>
<keyword evidence="5 10" id="KW-1133">Transmembrane helix</keyword>
<dbReference type="AlphaFoldDB" id="A0A3G2R887"/>
<proteinExistence type="inferred from homology"/>
<dbReference type="HAMAP" id="MF_01043">
    <property type="entry name" value="PlsY"/>
    <property type="match status" value="1"/>
</dbReference>
<evidence type="ECO:0000256" key="8">
    <source>
        <dbReference type="ARBA" id="ARBA00023209"/>
    </source>
</evidence>
<keyword evidence="12" id="KW-1185">Reference proteome</keyword>
<dbReference type="PANTHER" id="PTHR30309:SF0">
    <property type="entry name" value="GLYCEROL-3-PHOSPHATE ACYLTRANSFERASE-RELATED"/>
    <property type="match status" value="1"/>
</dbReference>
<evidence type="ECO:0000256" key="1">
    <source>
        <dbReference type="ARBA" id="ARBA00022475"/>
    </source>
</evidence>
<dbReference type="RefSeq" id="WP_122015438.1">
    <property type="nucleotide sequence ID" value="NZ_CP033169.1"/>
</dbReference>
<dbReference type="KEGG" id="bacg:D2962_14820"/>
<gene>
    <name evidence="10 11" type="primary">plsY</name>
    <name evidence="11" type="ORF">D2962_14820</name>
</gene>
<comment type="pathway">
    <text evidence="10">Lipid metabolism; phospholipid metabolism.</text>
</comment>
<evidence type="ECO:0000313" key="12">
    <source>
        <dbReference type="Proteomes" id="UP000280960"/>
    </source>
</evidence>
<feature type="transmembrane region" description="Helical" evidence="10">
    <location>
        <begin position="110"/>
        <end position="135"/>
    </location>
</feature>
<reference evidence="11 12" key="1">
    <citation type="submission" date="2018-10" db="EMBL/GenBank/DDBJ databases">
        <authorList>
            <person name="Zhang X."/>
        </authorList>
    </citation>
    <scope>NUCLEOTIDE SEQUENCE [LARGE SCALE GENOMIC DNA]</scope>
    <source>
        <strain evidence="11 12">SK-G1</strain>
    </source>
</reference>
<evidence type="ECO:0000256" key="2">
    <source>
        <dbReference type="ARBA" id="ARBA00022516"/>
    </source>
</evidence>
<comment type="caution">
    <text evidence="10">Lacks conserved residue(s) required for the propagation of feature annotation.</text>
</comment>
<evidence type="ECO:0000256" key="5">
    <source>
        <dbReference type="ARBA" id="ARBA00022989"/>
    </source>
</evidence>
<dbReference type="Proteomes" id="UP000280960">
    <property type="component" value="Chromosome"/>
</dbReference>
<comment type="subunit">
    <text evidence="10">Probably interacts with PlsX.</text>
</comment>
<dbReference type="EMBL" id="CP033169">
    <property type="protein sequence ID" value="AYO31702.1"/>
    <property type="molecule type" value="Genomic_DNA"/>
</dbReference>